<protein>
    <submittedName>
        <fullName evidence="1">HAD-IA family hydrolase</fullName>
    </submittedName>
</protein>
<gene>
    <name evidence="1" type="ORF">BLE401_07060</name>
</gene>
<dbReference type="GO" id="GO:0005829">
    <property type="term" value="C:cytosol"/>
    <property type="evidence" value="ECO:0007669"/>
    <property type="project" value="TreeGrafter"/>
</dbReference>
<dbReference type="KEGG" id="blep:AL038_17175"/>
<dbReference type="SFLD" id="SFLDG01129">
    <property type="entry name" value="C1.5:_HAD__Beta-PGM__Phosphata"/>
    <property type="match status" value="1"/>
</dbReference>
<dbReference type="InterPro" id="IPR023214">
    <property type="entry name" value="HAD_sf"/>
</dbReference>
<dbReference type="Gene3D" id="3.40.50.1000">
    <property type="entry name" value="HAD superfamily/HAD-like"/>
    <property type="match status" value="1"/>
</dbReference>
<keyword evidence="1" id="KW-0378">Hydrolase</keyword>
<dbReference type="InterPro" id="IPR050155">
    <property type="entry name" value="HAD-like_hydrolase_sf"/>
</dbReference>
<dbReference type="AlphaFoldDB" id="A0A2N9YDB7"/>
<proteinExistence type="predicted"/>
<dbReference type="NCBIfam" id="TIGR01662">
    <property type="entry name" value="HAD-SF-IIIA"/>
    <property type="match status" value="1"/>
</dbReference>
<dbReference type="Proteomes" id="UP000234271">
    <property type="component" value="Chromosome"/>
</dbReference>
<dbReference type="EMBL" id="CP018889">
    <property type="protein sequence ID" value="AUI68488.1"/>
    <property type="molecule type" value="Genomic_DNA"/>
</dbReference>
<dbReference type="InterPro" id="IPR023198">
    <property type="entry name" value="PGP-like_dom2"/>
</dbReference>
<dbReference type="NCBIfam" id="TIGR01509">
    <property type="entry name" value="HAD-SF-IA-v3"/>
    <property type="match status" value="1"/>
</dbReference>
<keyword evidence="2" id="KW-1185">Reference proteome</keyword>
<evidence type="ECO:0000313" key="1">
    <source>
        <dbReference type="EMBL" id="AUI68488.1"/>
    </source>
</evidence>
<sequence>MKTAFTLLVFDWDGTLVDSQARIVATFKAAIQAVGLGHASSAAIRNVIGLSLEHAIYHLFPTINAQQYQQFKECYRQYYFAEDTLPTPLFTGVTQTLQKLRATGYWLAVATGKARRGLNIALAEHQLTELFHTTRCADETFSKPHPQMLLEIMDELGVIPEKTVMIGDTEYDLQMAKNAGTAAIAVSYGAHDKPRLLACQPLICLDNLTDLPAYLDANEA</sequence>
<dbReference type="SFLD" id="SFLDG01135">
    <property type="entry name" value="C1.5.6:_HAD__Beta-PGM__Phospha"/>
    <property type="match status" value="1"/>
</dbReference>
<dbReference type="STRING" id="288004.AL038_17175"/>
<reference evidence="2" key="1">
    <citation type="submission" date="2016-12" db="EMBL/GenBank/DDBJ databases">
        <title>Complete Genome Sequence of Beggiatoa leptomitiformis D-401.</title>
        <authorList>
            <person name="Fomenkov A."/>
            <person name="Vincze T."/>
            <person name="Grabovich M."/>
            <person name="Anton B.P."/>
            <person name="Dubinina G."/>
            <person name="Orlova M."/>
            <person name="Belousova E."/>
            <person name="Roberts R.J."/>
        </authorList>
    </citation>
    <scope>NUCLEOTIDE SEQUENCE [LARGE SCALE GENOMIC DNA]</scope>
    <source>
        <strain evidence="2">D-401</strain>
    </source>
</reference>
<dbReference type="GO" id="GO:0006281">
    <property type="term" value="P:DNA repair"/>
    <property type="evidence" value="ECO:0007669"/>
    <property type="project" value="TreeGrafter"/>
</dbReference>
<accession>A0A2N9YDB7</accession>
<dbReference type="SUPFAM" id="SSF56784">
    <property type="entry name" value="HAD-like"/>
    <property type="match status" value="1"/>
</dbReference>
<dbReference type="InterPro" id="IPR006439">
    <property type="entry name" value="HAD-SF_hydro_IA"/>
</dbReference>
<dbReference type="PANTHER" id="PTHR43434">
    <property type="entry name" value="PHOSPHOGLYCOLATE PHOSPHATASE"/>
    <property type="match status" value="1"/>
</dbReference>
<dbReference type="OrthoDB" id="9782449at2"/>
<dbReference type="InterPro" id="IPR041492">
    <property type="entry name" value="HAD_2"/>
</dbReference>
<organism evidence="1 2">
    <name type="scientific">Beggiatoa leptomitoformis</name>
    <dbReference type="NCBI Taxonomy" id="288004"/>
    <lineage>
        <taxon>Bacteria</taxon>
        <taxon>Pseudomonadati</taxon>
        <taxon>Pseudomonadota</taxon>
        <taxon>Gammaproteobacteria</taxon>
        <taxon>Thiotrichales</taxon>
        <taxon>Thiotrichaceae</taxon>
        <taxon>Beggiatoa</taxon>
    </lineage>
</organism>
<dbReference type="RefSeq" id="WP_062154915.1">
    <property type="nucleotide sequence ID" value="NZ_CP012373.2"/>
</dbReference>
<dbReference type="Pfam" id="PF13419">
    <property type="entry name" value="HAD_2"/>
    <property type="match status" value="1"/>
</dbReference>
<dbReference type="GO" id="GO:0008967">
    <property type="term" value="F:phosphoglycolate phosphatase activity"/>
    <property type="evidence" value="ECO:0007669"/>
    <property type="project" value="TreeGrafter"/>
</dbReference>
<dbReference type="InterPro" id="IPR036412">
    <property type="entry name" value="HAD-like_sf"/>
</dbReference>
<dbReference type="SFLD" id="SFLDS00003">
    <property type="entry name" value="Haloacid_Dehalogenase"/>
    <property type="match status" value="1"/>
</dbReference>
<dbReference type="Gene3D" id="1.10.150.240">
    <property type="entry name" value="Putative phosphatase, domain 2"/>
    <property type="match status" value="1"/>
</dbReference>
<name>A0A2N9YDB7_9GAMM</name>
<evidence type="ECO:0000313" key="2">
    <source>
        <dbReference type="Proteomes" id="UP000234271"/>
    </source>
</evidence>
<dbReference type="InterPro" id="IPR006549">
    <property type="entry name" value="HAD-SF_hydro_IIIA"/>
</dbReference>
<dbReference type="NCBIfam" id="TIGR01549">
    <property type="entry name" value="HAD-SF-IA-v1"/>
    <property type="match status" value="1"/>
</dbReference>
<dbReference type="PANTHER" id="PTHR43434:SF24">
    <property type="entry name" value="HYDROLASE-RELATED"/>
    <property type="match status" value="1"/>
</dbReference>